<protein>
    <submittedName>
        <fullName evidence="5">D-alanyl-D-alanine carboxypeptidase</fullName>
    </submittedName>
</protein>
<evidence type="ECO:0000259" key="4">
    <source>
        <dbReference type="Pfam" id="PF00768"/>
    </source>
</evidence>
<dbReference type="Gene3D" id="3.40.710.10">
    <property type="entry name" value="DD-peptidase/beta-lactamase superfamily"/>
    <property type="match status" value="1"/>
</dbReference>
<dbReference type="RefSeq" id="WP_166284024.1">
    <property type="nucleotide sequence ID" value="NZ_JAANNP010000035.1"/>
</dbReference>
<keyword evidence="5" id="KW-0121">Carboxypeptidase</keyword>
<dbReference type="InterPro" id="IPR012338">
    <property type="entry name" value="Beta-lactam/transpept-like"/>
</dbReference>
<evidence type="ECO:0000256" key="2">
    <source>
        <dbReference type="SAM" id="Phobius"/>
    </source>
</evidence>
<dbReference type="SUPFAM" id="SSF56601">
    <property type="entry name" value="beta-lactamase/transpeptidase-like"/>
    <property type="match status" value="1"/>
</dbReference>
<evidence type="ECO:0000256" key="1">
    <source>
        <dbReference type="SAM" id="MobiDB-lite"/>
    </source>
</evidence>
<dbReference type="Pfam" id="PF00768">
    <property type="entry name" value="Peptidase_S11"/>
    <property type="match status" value="1"/>
</dbReference>
<dbReference type="GO" id="GO:0004180">
    <property type="term" value="F:carboxypeptidase activity"/>
    <property type="evidence" value="ECO:0007669"/>
    <property type="project" value="UniProtKB-KW"/>
</dbReference>
<feature type="region of interest" description="Disordered" evidence="1">
    <location>
        <begin position="408"/>
        <end position="442"/>
    </location>
</feature>
<dbReference type="InterPro" id="IPR001967">
    <property type="entry name" value="Peptidase_S11_N"/>
</dbReference>
<feature type="compositionally biased region" description="Pro residues" evidence="1">
    <location>
        <begin position="417"/>
        <end position="429"/>
    </location>
</feature>
<gene>
    <name evidence="5" type="ORF">G9H71_17275</name>
</gene>
<feature type="transmembrane region" description="Helical" evidence="2">
    <location>
        <begin position="375"/>
        <end position="397"/>
    </location>
</feature>
<accession>A0ABX0H0I2</accession>
<name>A0ABX0H0I2_9ACTN</name>
<keyword evidence="2" id="KW-0472">Membrane</keyword>
<dbReference type="PANTHER" id="PTHR21581:SF33">
    <property type="entry name" value="D-ALANYL-D-ALANINE CARBOXYPEPTIDASE DACB"/>
    <property type="match status" value="1"/>
</dbReference>
<feature type="chain" id="PRO_5047386048" evidence="3">
    <location>
        <begin position="26"/>
        <end position="442"/>
    </location>
</feature>
<organism evidence="5 6">
    <name type="scientific">Motilibacter deserti</name>
    <dbReference type="NCBI Taxonomy" id="2714956"/>
    <lineage>
        <taxon>Bacteria</taxon>
        <taxon>Bacillati</taxon>
        <taxon>Actinomycetota</taxon>
        <taxon>Actinomycetes</taxon>
        <taxon>Motilibacterales</taxon>
        <taxon>Motilibacteraceae</taxon>
        <taxon>Motilibacter</taxon>
    </lineage>
</organism>
<evidence type="ECO:0000313" key="6">
    <source>
        <dbReference type="Proteomes" id="UP000800981"/>
    </source>
</evidence>
<keyword evidence="2" id="KW-0812">Transmembrane</keyword>
<keyword evidence="6" id="KW-1185">Reference proteome</keyword>
<keyword evidence="3" id="KW-0732">Signal</keyword>
<evidence type="ECO:0000313" key="5">
    <source>
        <dbReference type="EMBL" id="NHC15534.1"/>
    </source>
</evidence>
<feature type="domain" description="Peptidase S11 D-alanyl-D-alanine carboxypeptidase A N-terminal" evidence="4">
    <location>
        <begin position="80"/>
        <end position="309"/>
    </location>
</feature>
<keyword evidence="2" id="KW-1133">Transmembrane helix</keyword>
<dbReference type="EMBL" id="JAANNP010000035">
    <property type="protein sequence ID" value="NHC15534.1"/>
    <property type="molecule type" value="Genomic_DNA"/>
</dbReference>
<comment type="caution">
    <text evidence="5">The sequence shown here is derived from an EMBL/GenBank/DDBJ whole genome shotgun (WGS) entry which is preliminary data.</text>
</comment>
<dbReference type="Proteomes" id="UP000800981">
    <property type="component" value="Unassembled WGS sequence"/>
</dbReference>
<reference evidence="5 6" key="1">
    <citation type="submission" date="2020-03" db="EMBL/GenBank/DDBJ databases">
        <title>Two novel Motilibacter sp.</title>
        <authorList>
            <person name="Liu S."/>
        </authorList>
    </citation>
    <scope>NUCLEOTIDE SEQUENCE [LARGE SCALE GENOMIC DNA]</scope>
    <source>
        <strain evidence="5 6">E257</strain>
    </source>
</reference>
<evidence type="ECO:0000256" key="3">
    <source>
        <dbReference type="SAM" id="SignalP"/>
    </source>
</evidence>
<proteinExistence type="predicted"/>
<keyword evidence="5" id="KW-0645">Protease</keyword>
<sequence>MSGILVRGGRAALAAVAACSLGLLAAPVAEAGAPVAAGHTAGHASARASDPASVKASDPVGGPLLKGGRVVVDLPAGVPRPPKITAKAYVVADADTGEVLATKAPHKRLRPASTLKTLTALTLQPKLAPQTVYTASADDANIEGSKAGMVPGGTYTVEQMFQALFLASGNDAAHGLATLNGGVAQTVAEMNALADHLQALDTHAVSPEGLDEDGQVSSAYDLALFGRAALANPAIMGYAQTVSTPFPGKMVKKGKRRPTFELWSHQKYVLNYDGALGIKNGWTTLARNTIIAAAERGGRTVIVTLLGAAQGWQEAVQLSDWYFRHGAAAHAVGELVEPGAPAVEAAAPSVAPTLAPAPAPAPAARAQVTGSGSGWLGTVLGVLAVLWATVAGLRLRVLYRRRQRRRRLAQQRVVGPPRRPAPTSAPGPRPARDVAGPRLPVR</sequence>
<feature type="signal peptide" evidence="3">
    <location>
        <begin position="1"/>
        <end position="25"/>
    </location>
</feature>
<dbReference type="PANTHER" id="PTHR21581">
    <property type="entry name" value="D-ALANYL-D-ALANINE CARBOXYPEPTIDASE"/>
    <property type="match status" value="1"/>
</dbReference>
<keyword evidence="5" id="KW-0378">Hydrolase</keyword>